<comment type="subcellular location">
    <subcellularLocation>
        <location evidence="1">Cell inner membrane</location>
        <topology evidence="1">Single-pass membrane protein</topology>
    </subcellularLocation>
</comment>
<dbReference type="PROSITE" id="PS00409">
    <property type="entry name" value="PROKAR_NTER_METHYL"/>
    <property type="match status" value="1"/>
</dbReference>
<feature type="domain" description="General secretion pathway GspH" evidence="12">
    <location>
        <begin position="58"/>
        <end position="173"/>
    </location>
</feature>
<evidence type="ECO:0000256" key="5">
    <source>
        <dbReference type="ARBA" id="ARBA00022519"/>
    </source>
</evidence>
<accession>A0A8J7K5I2</accession>
<evidence type="ECO:0000256" key="4">
    <source>
        <dbReference type="ARBA" id="ARBA00022481"/>
    </source>
</evidence>
<evidence type="ECO:0000256" key="3">
    <source>
        <dbReference type="ARBA" id="ARBA00022475"/>
    </source>
</evidence>
<keyword evidence="5" id="KW-0997">Cell inner membrane</keyword>
<proteinExistence type="inferred from homology"/>
<evidence type="ECO:0000313" key="14">
    <source>
        <dbReference type="Proteomes" id="UP000640333"/>
    </source>
</evidence>
<dbReference type="InterPro" id="IPR045584">
    <property type="entry name" value="Pilin-like"/>
</dbReference>
<dbReference type="GO" id="GO:0015627">
    <property type="term" value="C:type II protein secretion system complex"/>
    <property type="evidence" value="ECO:0007669"/>
    <property type="project" value="InterPro"/>
</dbReference>
<dbReference type="InterPro" id="IPR022346">
    <property type="entry name" value="T2SS_GspH"/>
</dbReference>
<evidence type="ECO:0000259" key="12">
    <source>
        <dbReference type="Pfam" id="PF12019"/>
    </source>
</evidence>
<keyword evidence="3" id="KW-1003">Cell membrane</keyword>
<dbReference type="EMBL" id="JADEYS010000005">
    <property type="protein sequence ID" value="MBE9397010.1"/>
    <property type="molecule type" value="Genomic_DNA"/>
</dbReference>
<evidence type="ECO:0000256" key="10">
    <source>
        <dbReference type="ARBA" id="ARBA00030775"/>
    </source>
</evidence>
<dbReference type="SUPFAM" id="SSF54523">
    <property type="entry name" value="Pili subunits"/>
    <property type="match status" value="1"/>
</dbReference>
<dbReference type="GO" id="GO:0005886">
    <property type="term" value="C:plasma membrane"/>
    <property type="evidence" value="ECO:0007669"/>
    <property type="project" value="UniProtKB-SubCell"/>
</dbReference>
<evidence type="ECO:0000256" key="9">
    <source>
        <dbReference type="ARBA" id="ARBA00025772"/>
    </source>
</evidence>
<sequence length="199" mass="22055">MYKDVCRRPAGHFVAEARGFTLIELLVTLSVLSILMFVAVPSMSDVVADSRVAETRHRVRAALALARSEAIRRGITVTMCASVDSQSCEGRAKQGKYLWSQLLLFKDNNADRMFFTADQDELIRVVDLSGGGQVLWNRGQSTIYASDGSLSGSVNGSFYIFDEAEMSKGVRMLLQLTGRLRQADFSNQDIAYVDQYLGH</sequence>
<evidence type="ECO:0000256" key="11">
    <source>
        <dbReference type="SAM" id="Phobius"/>
    </source>
</evidence>
<dbReference type="NCBIfam" id="TIGR02532">
    <property type="entry name" value="IV_pilin_GFxxxE"/>
    <property type="match status" value="1"/>
</dbReference>
<dbReference type="Pfam" id="PF12019">
    <property type="entry name" value="GspH"/>
    <property type="match status" value="1"/>
</dbReference>
<evidence type="ECO:0000256" key="1">
    <source>
        <dbReference type="ARBA" id="ARBA00004377"/>
    </source>
</evidence>
<evidence type="ECO:0000313" key="13">
    <source>
        <dbReference type="EMBL" id="MBE9397010.1"/>
    </source>
</evidence>
<reference evidence="13" key="1">
    <citation type="submission" date="2020-10" db="EMBL/GenBank/DDBJ databases">
        <title>Bacterium isolated from coastal waters sediment.</title>
        <authorList>
            <person name="Chen R.-J."/>
            <person name="Lu D.-C."/>
            <person name="Zhu K.-L."/>
            <person name="Du Z.-J."/>
        </authorList>
    </citation>
    <scope>NUCLEOTIDE SEQUENCE</scope>
    <source>
        <strain evidence="13">N1Y112</strain>
    </source>
</reference>
<dbReference type="RefSeq" id="WP_193952559.1">
    <property type="nucleotide sequence ID" value="NZ_JADEYS010000005.1"/>
</dbReference>
<keyword evidence="14" id="KW-1185">Reference proteome</keyword>
<keyword evidence="7 11" id="KW-1133">Transmembrane helix</keyword>
<comment type="similarity">
    <text evidence="9">Belongs to the GSP H family.</text>
</comment>
<feature type="transmembrane region" description="Helical" evidence="11">
    <location>
        <begin position="20"/>
        <end position="40"/>
    </location>
</feature>
<dbReference type="Proteomes" id="UP000640333">
    <property type="component" value="Unassembled WGS sequence"/>
</dbReference>
<name>A0A8J7K5I2_9GAMM</name>
<evidence type="ECO:0000256" key="7">
    <source>
        <dbReference type="ARBA" id="ARBA00022989"/>
    </source>
</evidence>
<keyword evidence="4" id="KW-0488">Methylation</keyword>
<dbReference type="GO" id="GO:0015628">
    <property type="term" value="P:protein secretion by the type II secretion system"/>
    <property type="evidence" value="ECO:0007669"/>
    <property type="project" value="InterPro"/>
</dbReference>
<dbReference type="AlphaFoldDB" id="A0A8J7K5I2"/>
<evidence type="ECO:0000256" key="6">
    <source>
        <dbReference type="ARBA" id="ARBA00022692"/>
    </source>
</evidence>
<organism evidence="13 14">
    <name type="scientific">Pontibacterium sinense</name>
    <dbReference type="NCBI Taxonomy" id="2781979"/>
    <lineage>
        <taxon>Bacteria</taxon>
        <taxon>Pseudomonadati</taxon>
        <taxon>Pseudomonadota</taxon>
        <taxon>Gammaproteobacteria</taxon>
        <taxon>Oceanospirillales</taxon>
        <taxon>Oceanospirillaceae</taxon>
        <taxon>Pontibacterium</taxon>
    </lineage>
</organism>
<protein>
    <recommendedName>
        <fullName evidence="2">Type II secretion system protein H</fullName>
    </recommendedName>
    <alternativeName>
        <fullName evidence="10">General secretion pathway protein H</fullName>
    </alternativeName>
</protein>
<dbReference type="InterPro" id="IPR012902">
    <property type="entry name" value="N_methyl_site"/>
</dbReference>
<gene>
    <name evidence="13" type="ORF">IOQ59_07015</name>
</gene>
<keyword evidence="6 11" id="KW-0812">Transmembrane</keyword>
<comment type="caution">
    <text evidence="13">The sequence shown here is derived from an EMBL/GenBank/DDBJ whole genome shotgun (WGS) entry which is preliminary data.</text>
</comment>
<keyword evidence="8 11" id="KW-0472">Membrane</keyword>
<evidence type="ECO:0000256" key="2">
    <source>
        <dbReference type="ARBA" id="ARBA00021549"/>
    </source>
</evidence>
<evidence type="ECO:0000256" key="8">
    <source>
        <dbReference type="ARBA" id="ARBA00023136"/>
    </source>
</evidence>
<dbReference type="Gene3D" id="3.55.40.10">
    <property type="entry name" value="minor pseudopilin epsh domain"/>
    <property type="match status" value="1"/>
</dbReference>
<dbReference type="Pfam" id="PF07963">
    <property type="entry name" value="N_methyl"/>
    <property type="match status" value="1"/>
</dbReference>